<keyword evidence="3" id="KW-1185">Reference proteome</keyword>
<evidence type="ECO:0000313" key="3">
    <source>
        <dbReference type="Proteomes" id="UP000662888"/>
    </source>
</evidence>
<protein>
    <recommendedName>
        <fullName evidence="4">DUF4238 domain-containing protein</fullName>
    </recommendedName>
</protein>
<gene>
    <name evidence="2" type="ORF">IV454_13440</name>
</gene>
<name>A0AA48WIK6_9BURK</name>
<proteinExistence type="predicted"/>
<sequence length="264" mass="27905">MLSNVVNHLNTYRAARITHRSPYRAEMADLPATLYPFWKRTAQHEFKGIPQDAFFFARAAEGLMAFFDCVRDSGMPCGLPSMAADSVWHAWMRLSPTGLNAFCRKHFGTVIPHVEAIDMKDGLQRALAVCLVRARRIERMPVAGPNLPRLFALDRMLAMPGGCGYLLFNGQVASLALDPRGRAIGVPAYVQSLSPELLLVAGLISDDEYRRHARTTGARGGRGSSGSGDSEGGCGTGADMGADVGASDGGGDAGCGGGCGGGGD</sequence>
<feature type="region of interest" description="Disordered" evidence="1">
    <location>
        <begin position="214"/>
        <end position="242"/>
    </location>
</feature>
<evidence type="ECO:0000313" key="2">
    <source>
        <dbReference type="EMBL" id="QPI52393.1"/>
    </source>
</evidence>
<organism evidence="2 3">
    <name type="scientific">Massilia antarctica</name>
    <dbReference type="NCBI Taxonomy" id="2765360"/>
    <lineage>
        <taxon>Bacteria</taxon>
        <taxon>Pseudomonadati</taxon>
        <taxon>Pseudomonadota</taxon>
        <taxon>Betaproteobacteria</taxon>
        <taxon>Burkholderiales</taxon>
        <taxon>Oxalobacteraceae</taxon>
        <taxon>Telluria group</taxon>
        <taxon>Massilia</taxon>
    </lineage>
</organism>
<dbReference type="EMBL" id="CP065053">
    <property type="protein sequence ID" value="QPI52393.1"/>
    <property type="molecule type" value="Genomic_DNA"/>
</dbReference>
<dbReference type="Proteomes" id="UP000662888">
    <property type="component" value="Chromosome"/>
</dbReference>
<reference evidence="2 3" key="1">
    <citation type="submission" date="2020-11" db="EMBL/GenBank/DDBJ databases">
        <authorList>
            <person name="Sun Q."/>
        </authorList>
    </citation>
    <scope>NUCLEOTIDE SEQUENCE [LARGE SCALE GENOMIC DNA]</scope>
    <source>
        <strain evidence="2 3">P8398</strain>
    </source>
</reference>
<dbReference type="RefSeq" id="WP_206091849.1">
    <property type="nucleotide sequence ID" value="NZ_CP065053.1"/>
</dbReference>
<evidence type="ECO:0000256" key="1">
    <source>
        <dbReference type="SAM" id="MobiDB-lite"/>
    </source>
</evidence>
<evidence type="ECO:0008006" key="4">
    <source>
        <dbReference type="Google" id="ProtNLM"/>
    </source>
</evidence>
<feature type="compositionally biased region" description="Gly residues" evidence="1">
    <location>
        <begin position="218"/>
        <end position="238"/>
    </location>
</feature>
<accession>A0AA48WIK6</accession>